<dbReference type="SUPFAM" id="SSF51695">
    <property type="entry name" value="PLC-like phosphodiesterases"/>
    <property type="match status" value="1"/>
</dbReference>
<reference evidence="3 4" key="1">
    <citation type="submission" date="2018-08" db="EMBL/GenBank/DDBJ databases">
        <title>Genomic Encyclopedia of Archaeal and Bacterial Type Strains, Phase II (KMG-II): from individual species to whole genera.</title>
        <authorList>
            <person name="Goeker M."/>
        </authorList>
    </citation>
    <scope>NUCLEOTIDE SEQUENCE [LARGE SCALE GENOMIC DNA]</scope>
    <source>
        <strain evidence="3 4">DSM 45791</strain>
    </source>
</reference>
<dbReference type="AlphaFoldDB" id="A0A3E0HU42"/>
<evidence type="ECO:0000313" key="4">
    <source>
        <dbReference type="Proteomes" id="UP000256269"/>
    </source>
</evidence>
<dbReference type="EMBL" id="QUNO01000004">
    <property type="protein sequence ID" value="REH49977.1"/>
    <property type="molecule type" value="Genomic_DNA"/>
</dbReference>
<protein>
    <submittedName>
        <fullName evidence="3">Glycerophosphoryl diester phosphodiesterase</fullName>
    </submittedName>
</protein>
<dbReference type="Gene3D" id="3.20.20.190">
    <property type="entry name" value="Phosphatidylinositol (PI) phosphodiesterase"/>
    <property type="match status" value="1"/>
</dbReference>
<dbReference type="Pfam" id="PF03009">
    <property type="entry name" value="GDPD"/>
    <property type="match status" value="1"/>
</dbReference>
<sequence length="286" mass="31606">MPCVRPEIVAHRGASQHRAEHTRAAYELALQQGADGLECDIRLTRDGHLVCVHDRTVDRTSSGRGVVSTLTLAKLNELDFGGWHHELPDSADDLVHEPVAQPSAEVHDRGLLTLEDLLGLLKDSPPHVKLFIETKHPVRYTGLVEAKLVAQLRRHGLSAPVSKEESRIVVMSFSRLAVRRVREHAPKLPTVLLLDRLLPGLRTGALPDWADITGPGVHLLREDPDYVSRSAEQGHDTYCWTVDKPEDIDLCRRAGVRYLATNAPANTRRHLESGPSATVAQTQPGQ</sequence>
<comment type="caution">
    <text evidence="3">The sequence shown here is derived from an EMBL/GenBank/DDBJ whole genome shotgun (WGS) entry which is preliminary data.</text>
</comment>
<feature type="compositionally biased region" description="Polar residues" evidence="1">
    <location>
        <begin position="275"/>
        <end position="286"/>
    </location>
</feature>
<dbReference type="GO" id="GO:0006629">
    <property type="term" value="P:lipid metabolic process"/>
    <property type="evidence" value="ECO:0007669"/>
    <property type="project" value="InterPro"/>
</dbReference>
<dbReference type="PROSITE" id="PS51704">
    <property type="entry name" value="GP_PDE"/>
    <property type="match status" value="1"/>
</dbReference>
<dbReference type="Proteomes" id="UP000256269">
    <property type="component" value="Unassembled WGS sequence"/>
</dbReference>
<dbReference type="PANTHER" id="PTHR46211">
    <property type="entry name" value="GLYCEROPHOSPHORYL DIESTER PHOSPHODIESTERASE"/>
    <property type="match status" value="1"/>
</dbReference>
<evidence type="ECO:0000313" key="3">
    <source>
        <dbReference type="EMBL" id="REH49977.1"/>
    </source>
</evidence>
<dbReference type="PANTHER" id="PTHR46211:SF13">
    <property type="entry name" value="GLYCEROPHOSPHODIESTER PHOSPHODIESTERASE 1-RELATED"/>
    <property type="match status" value="1"/>
</dbReference>
<evidence type="ECO:0000256" key="1">
    <source>
        <dbReference type="SAM" id="MobiDB-lite"/>
    </source>
</evidence>
<dbReference type="InterPro" id="IPR017946">
    <property type="entry name" value="PLC-like_Pdiesterase_TIM-brl"/>
</dbReference>
<feature type="domain" description="GP-PDE" evidence="2">
    <location>
        <begin position="6"/>
        <end position="271"/>
    </location>
</feature>
<gene>
    <name evidence="3" type="ORF">BCF44_104244</name>
</gene>
<feature type="region of interest" description="Disordered" evidence="1">
    <location>
        <begin position="266"/>
        <end position="286"/>
    </location>
</feature>
<dbReference type="GO" id="GO:0008081">
    <property type="term" value="F:phosphoric diester hydrolase activity"/>
    <property type="evidence" value="ECO:0007669"/>
    <property type="project" value="InterPro"/>
</dbReference>
<proteinExistence type="predicted"/>
<evidence type="ECO:0000259" key="2">
    <source>
        <dbReference type="PROSITE" id="PS51704"/>
    </source>
</evidence>
<keyword evidence="4" id="KW-1185">Reference proteome</keyword>
<organism evidence="3 4">
    <name type="scientific">Kutzneria buriramensis</name>
    <dbReference type="NCBI Taxonomy" id="1045776"/>
    <lineage>
        <taxon>Bacteria</taxon>
        <taxon>Bacillati</taxon>
        <taxon>Actinomycetota</taxon>
        <taxon>Actinomycetes</taxon>
        <taxon>Pseudonocardiales</taxon>
        <taxon>Pseudonocardiaceae</taxon>
        <taxon>Kutzneria</taxon>
    </lineage>
</organism>
<name>A0A3E0HU42_9PSEU</name>
<dbReference type="OrthoDB" id="9758957at2"/>
<accession>A0A3E0HU42</accession>
<dbReference type="InterPro" id="IPR030395">
    <property type="entry name" value="GP_PDE_dom"/>
</dbReference>